<feature type="region of interest" description="Disordered" evidence="1">
    <location>
        <begin position="60"/>
        <end position="80"/>
    </location>
</feature>
<protein>
    <submittedName>
        <fullName evidence="2">Uncharacterized protein</fullName>
    </submittedName>
</protein>
<proteinExistence type="predicted"/>
<dbReference type="EMBL" id="JAEUXJ010000024">
    <property type="protein sequence ID" value="MBL6459043.1"/>
    <property type="molecule type" value="Genomic_DNA"/>
</dbReference>
<name>A0ABS1VBL4_9PROT</name>
<evidence type="ECO:0000256" key="1">
    <source>
        <dbReference type="SAM" id="MobiDB-lite"/>
    </source>
</evidence>
<sequence length="80" mass="8509">MTELIGCGWGEMVEGTTFIDFLCSEALSGRHHLLDQVGPAGVVILNVGMSAIPVPLARAEAQRSRLPSGPRPGERSRLVP</sequence>
<keyword evidence="3" id="KW-1185">Reference proteome</keyword>
<evidence type="ECO:0000313" key="3">
    <source>
        <dbReference type="Proteomes" id="UP000606490"/>
    </source>
</evidence>
<evidence type="ECO:0000313" key="2">
    <source>
        <dbReference type="EMBL" id="MBL6459043.1"/>
    </source>
</evidence>
<dbReference type="Proteomes" id="UP000606490">
    <property type="component" value="Unassembled WGS sequence"/>
</dbReference>
<organism evidence="2 3">
    <name type="scientific">Belnapia mucosa</name>
    <dbReference type="NCBI Taxonomy" id="2804532"/>
    <lineage>
        <taxon>Bacteria</taxon>
        <taxon>Pseudomonadati</taxon>
        <taxon>Pseudomonadota</taxon>
        <taxon>Alphaproteobacteria</taxon>
        <taxon>Acetobacterales</taxon>
        <taxon>Roseomonadaceae</taxon>
        <taxon>Belnapia</taxon>
    </lineage>
</organism>
<dbReference type="RefSeq" id="WP_202828776.1">
    <property type="nucleotide sequence ID" value="NZ_JAEUXJ010000024.1"/>
</dbReference>
<reference evidence="2 3" key="1">
    <citation type="submission" date="2021-01" db="EMBL/GenBank/DDBJ databases">
        <title>Belnapia mucosa sp. nov. and Belnapia arida sp. nov., isolated from the Tabernas Desert (Almeria, Spain).</title>
        <authorList>
            <person name="Molina-Menor E."/>
            <person name="Vidal-Verdu A."/>
            <person name="Calonge A."/>
            <person name="Satari L."/>
            <person name="Pereto Magraner J."/>
            <person name="Porcar Miralles M."/>
        </authorList>
    </citation>
    <scope>NUCLEOTIDE SEQUENCE [LARGE SCALE GENOMIC DNA]</scope>
    <source>
        <strain evidence="2 3">T6</strain>
    </source>
</reference>
<accession>A0ABS1VBL4</accession>
<gene>
    <name evidence="2" type="ORF">JMJ55_27315</name>
</gene>
<comment type="caution">
    <text evidence="2">The sequence shown here is derived from an EMBL/GenBank/DDBJ whole genome shotgun (WGS) entry which is preliminary data.</text>
</comment>